<protein>
    <submittedName>
        <fullName evidence="1">Uncharacterized protein</fullName>
    </submittedName>
</protein>
<dbReference type="Proteomes" id="UP001604277">
    <property type="component" value="Unassembled WGS sequence"/>
</dbReference>
<dbReference type="PANTHER" id="PTHR35763">
    <property type="entry name" value="COMPLEX 1 LYR-LIKE PROTEIN"/>
    <property type="match status" value="1"/>
</dbReference>
<proteinExistence type="predicted"/>
<dbReference type="Pfam" id="PF13233">
    <property type="entry name" value="Complex1_LYR_2"/>
    <property type="match status" value="1"/>
</dbReference>
<organism evidence="1 2">
    <name type="scientific">Forsythia ovata</name>
    <dbReference type="NCBI Taxonomy" id="205694"/>
    <lineage>
        <taxon>Eukaryota</taxon>
        <taxon>Viridiplantae</taxon>
        <taxon>Streptophyta</taxon>
        <taxon>Embryophyta</taxon>
        <taxon>Tracheophyta</taxon>
        <taxon>Spermatophyta</taxon>
        <taxon>Magnoliopsida</taxon>
        <taxon>eudicotyledons</taxon>
        <taxon>Gunneridae</taxon>
        <taxon>Pentapetalae</taxon>
        <taxon>asterids</taxon>
        <taxon>lamiids</taxon>
        <taxon>Lamiales</taxon>
        <taxon>Oleaceae</taxon>
        <taxon>Forsythieae</taxon>
        <taxon>Forsythia</taxon>
    </lineage>
</organism>
<dbReference type="AlphaFoldDB" id="A0ABD1SLU4"/>
<evidence type="ECO:0000313" key="2">
    <source>
        <dbReference type="Proteomes" id="UP001604277"/>
    </source>
</evidence>
<evidence type="ECO:0000313" key="1">
    <source>
        <dbReference type="EMBL" id="KAL2501695.1"/>
    </source>
</evidence>
<accession>A0ABD1SLU4</accession>
<reference evidence="2" key="1">
    <citation type="submission" date="2024-07" db="EMBL/GenBank/DDBJ databases">
        <title>Two chromosome-level genome assemblies of Korean endemic species Abeliophyllum distichum and Forsythia ovata (Oleaceae).</title>
        <authorList>
            <person name="Jang H."/>
        </authorList>
    </citation>
    <scope>NUCLEOTIDE SEQUENCE [LARGE SCALE GENOMIC DNA]</scope>
</reference>
<dbReference type="PANTHER" id="PTHR35763:SF1">
    <property type="entry name" value="OS11G0133900 PROTEIN"/>
    <property type="match status" value="1"/>
</dbReference>
<name>A0ABD1SLU4_9LAMI</name>
<comment type="caution">
    <text evidence="1">The sequence shown here is derived from an EMBL/GenBank/DDBJ whole genome shotgun (WGS) entry which is preliminary data.</text>
</comment>
<dbReference type="EMBL" id="JBFOLJ010000010">
    <property type="protein sequence ID" value="KAL2501695.1"/>
    <property type="molecule type" value="Genomic_DNA"/>
</dbReference>
<gene>
    <name evidence="1" type="ORF">Fot_35543</name>
</gene>
<keyword evidence="2" id="KW-1185">Reference proteome</keyword>
<sequence length="198" mass="22407">MGSLFQDLNRTGKKVYKNLLKTVMKHIGKKEHKSHFTDFIKQEFKKNINSEKPQKLKLAHNYTTYINSVHHHKQNLKGLWRLKSSTVFAMKVDELCSTVVGAEDIDALHSKNKALHARLAIVEDARAQAVFKITKSETTQKVCAQASKKAELQLKVFEDMFHAKHKELTKALAELLKANGLLANLGVLGYADPKDSRT</sequence>